<dbReference type="AlphaFoldDB" id="A9G9X3"/>
<dbReference type="KEGG" id="scl:sce9079"/>
<protein>
    <submittedName>
        <fullName evidence="2">Uncharacterized protein</fullName>
    </submittedName>
</protein>
<feature type="compositionally biased region" description="Basic residues" evidence="1">
    <location>
        <begin position="1"/>
        <end position="17"/>
    </location>
</feature>
<organism evidence="2 3">
    <name type="scientific">Sorangium cellulosum (strain So ce56)</name>
    <name type="common">Polyangium cellulosum (strain So ce56)</name>
    <dbReference type="NCBI Taxonomy" id="448385"/>
    <lineage>
        <taxon>Bacteria</taxon>
        <taxon>Pseudomonadati</taxon>
        <taxon>Myxococcota</taxon>
        <taxon>Polyangia</taxon>
        <taxon>Polyangiales</taxon>
        <taxon>Polyangiaceae</taxon>
        <taxon>Sorangium</taxon>
    </lineage>
</organism>
<proteinExistence type="predicted"/>
<gene>
    <name evidence="2" type="ordered locus">sce9079</name>
</gene>
<dbReference type="Proteomes" id="UP000002139">
    <property type="component" value="Chromosome"/>
</dbReference>
<name>A9G9X3_SORC5</name>
<keyword evidence="3" id="KW-1185">Reference proteome</keyword>
<feature type="region of interest" description="Disordered" evidence="1">
    <location>
        <begin position="75"/>
        <end position="94"/>
    </location>
</feature>
<dbReference type="EMBL" id="AM746676">
    <property type="protein sequence ID" value="CAN99251.1"/>
    <property type="molecule type" value="Genomic_DNA"/>
</dbReference>
<dbReference type="HOGENOM" id="CLU_1947416_0_0_7"/>
<evidence type="ECO:0000313" key="3">
    <source>
        <dbReference type="Proteomes" id="UP000002139"/>
    </source>
</evidence>
<reference evidence="2 3" key="1">
    <citation type="journal article" date="2007" name="Nat. Biotechnol.">
        <title>Complete genome sequence of the myxobacterium Sorangium cellulosum.</title>
        <authorList>
            <person name="Schneiker S."/>
            <person name="Perlova O."/>
            <person name="Kaiser O."/>
            <person name="Gerth K."/>
            <person name="Alici A."/>
            <person name="Altmeyer M.O."/>
            <person name="Bartels D."/>
            <person name="Bekel T."/>
            <person name="Beyer S."/>
            <person name="Bode E."/>
            <person name="Bode H.B."/>
            <person name="Bolten C.J."/>
            <person name="Choudhuri J.V."/>
            <person name="Doss S."/>
            <person name="Elnakady Y.A."/>
            <person name="Frank B."/>
            <person name="Gaigalat L."/>
            <person name="Goesmann A."/>
            <person name="Groeger C."/>
            <person name="Gross F."/>
            <person name="Jelsbak L."/>
            <person name="Jelsbak L."/>
            <person name="Kalinowski J."/>
            <person name="Kegler C."/>
            <person name="Knauber T."/>
            <person name="Konietzny S."/>
            <person name="Kopp M."/>
            <person name="Krause L."/>
            <person name="Krug D."/>
            <person name="Linke B."/>
            <person name="Mahmud T."/>
            <person name="Martinez-Arias R."/>
            <person name="McHardy A.C."/>
            <person name="Merai M."/>
            <person name="Meyer F."/>
            <person name="Mormann S."/>
            <person name="Munoz-Dorado J."/>
            <person name="Perez J."/>
            <person name="Pradella S."/>
            <person name="Rachid S."/>
            <person name="Raddatz G."/>
            <person name="Rosenau F."/>
            <person name="Rueckert C."/>
            <person name="Sasse F."/>
            <person name="Scharfe M."/>
            <person name="Schuster S.C."/>
            <person name="Suen G."/>
            <person name="Treuner-Lange A."/>
            <person name="Velicer G.J."/>
            <person name="Vorholter F.-J."/>
            <person name="Weissman K.J."/>
            <person name="Welch R.D."/>
            <person name="Wenzel S.C."/>
            <person name="Whitworth D.E."/>
            <person name="Wilhelm S."/>
            <person name="Wittmann C."/>
            <person name="Bloecker H."/>
            <person name="Puehler A."/>
            <person name="Mueller R."/>
        </authorList>
    </citation>
    <scope>NUCLEOTIDE SEQUENCE [LARGE SCALE GENOMIC DNA]</scope>
    <source>
        <strain evidence="3">So ce56</strain>
    </source>
</reference>
<evidence type="ECO:0000256" key="1">
    <source>
        <dbReference type="SAM" id="MobiDB-lite"/>
    </source>
</evidence>
<evidence type="ECO:0000313" key="2">
    <source>
        <dbReference type="EMBL" id="CAN99251.1"/>
    </source>
</evidence>
<accession>A9G9X3</accession>
<feature type="region of interest" description="Disordered" evidence="1">
    <location>
        <begin position="1"/>
        <end position="34"/>
    </location>
</feature>
<sequence>MTRKVRSWPFRTRRRPRRPDDTRAPRSRAASQPDRHVGLACHVVDGLVGEAQIGGQRGMALEACTVARSSRRCSAHRMSWPGRRGGVTGAVPDRELHRDGDEAKLPGLFLADLVALIARFDVVTPEIER</sequence>